<dbReference type="PANTHER" id="PTHR45712">
    <property type="entry name" value="AGAP008170-PA"/>
    <property type="match status" value="1"/>
</dbReference>
<dbReference type="SMART" id="SM00082">
    <property type="entry name" value="LRRCT"/>
    <property type="match status" value="1"/>
</dbReference>
<protein>
    <recommendedName>
        <fullName evidence="5">LRRCT domain-containing protein</fullName>
    </recommendedName>
</protein>
<dbReference type="SMART" id="SM00365">
    <property type="entry name" value="LRR_SD22"/>
    <property type="match status" value="6"/>
</dbReference>
<dbReference type="GO" id="GO:0005615">
    <property type="term" value="C:extracellular space"/>
    <property type="evidence" value="ECO:0007669"/>
    <property type="project" value="TreeGrafter"/>
</dbReference>
<dbReference type="AlphaFoldDB" id="A0A835CMW6"/>
<evidence type="ECO:0000313" key="7">
    <source>
        <dbReference type="Proteomes" id="UP000639338"/>
    </source>
</evidence>
<dbReference type="InterPro" id="IPR050333">
    <property type="entry name" value="SLRP"/>
</dbReference>
<evidence type="ECO:0000256" key="1">
    <source>
        <dbReference type="ARBA" id="ARBA00022614"/>
    </source>
</evidence>
<dbReference type="OrthoDB" id="10022853at2759"/>
<dbReference type="SMART" id="SM00369">
    <property type="entry name" value="LRR_TYP"/>
    <property type="match status" value="23"/>
</dbReference>
<dbReference type="Proteomes" id="UP000639338">
    <property type="component" value="Unassembled WGS sequence"/>
</dbReference>
<evidence type="ECO:0000256" key="4">
    <source>
        <dbReference type="SAM" id="SignalP"/>
    </source>
</evidence>
<gene>
    <name evidence="6" type="ORF">HCN44_008331</name>
</gene>
<dbReference type="Pfam" id="PF13855">
    <property type="entry name" value="LRR_8"/>
    <property type="match status" value="8"/>
</dbReference>
<dbReference type="InterPro" id="IPR032675">
    <property type="entry name" value="LRR_dom_sf"/>
</dbReference>
<sequence>MEATKPLYFLLFLLQCHVQVLKSYSIPCAFNSMCLCWIQDDSESNQMDISCLGVPFSRFPDVSVSNVAQLDIVSSGMQVLENDALVSFSGIETLGLMSNRLSSIGEKSLVVVASSLRSLDFSYNSLEAVPFEALRRLKKLIWLNMHSNHLTSLDGDWGHVAKTLTNGFFGENCIVEIPRVMSQFENLVLLNMDGNDIQDIPETSLPSNIRTISFNKNLLKYFPMSIGNLPFINAIYLRGNFIKNLTLPIFKNPFIELIDVSENIIESIVLLNTNNQNNNNNNDTLIIQYVGVLNLSRNKVRVLSAGVFQYLKPRRIHLSSNGIRIIEDGAFHGLENTLEYLSLEHNDLIILPSAISTMNKINFIYFGKNNINNITNNAFDSFGNNLRALSLTTNNLNKIPVLLLSNCKNIIHLNLGYNKIAEINTSDFKYMKNIEILLLRNNMLTKLKANTFKELEHLRELSMSFNHFIDIDDNAFNGIENTLEVLEMSFSFTNDYYPKIAFSKLKKLLWLVIDNNNFHNIDYDIFYNLYNLRYINIESNRLQILPSKLFHYNIHRELRDIKFGYNFIQEIPVDIFFNLNELRSIDLTGNRILKIDKLTIYNCTKLVTISMAYNQISFIEKYAFYGLTSLRFLHIEFNALTVLDFDAIVDTGGMEFSLNASYNSISVIKYQYKLFNLTSLDLAYNNISQLENNIFYGMPNLRNLNLRGNFITALHSGTFALAHLEMLNLCENRLETLRKQAFYGTPMLQILDLSGNLLSQLANEQFRNMINLRIINLSKNRIRTLSRDIFEGSRVESLDLSDNIISIIPSMSFIEIGYTLRDLDIANNIVEHIDSTTFPTSQLTYLNLANNKLTILPDNSFVSLTKLLSLNLSNNNFQSNSKELFHYLPELRQLFMENCGFKKVPIIPVSNINILDLSFNPIEDSSNIEVLRYLKVLRLVNNSLAVVPDVRLDLLRELHLSGNPIEEINKESFFGFPRLQKLVLRKLIRIKYVSKNCLKILRYLKDISIQSWPQADGFDLKSILIGLPLSNVEIEVTEPVLKNQIHNAFTRRLRELTITGQELEAINLDAFKTFEGSSELILRIKDTHVRNFQPDLFFHLAKSITQLTLDLRNNNIKEFSPSAIYGNLSWEIVGTNFVSGGLQVSGNPLECDCEIAWLSLWLRRWLRESRQIHTASQSDARQLRNMAGRAVCRETTPSHSSNWVLLTLGTPYTACQASALSSGHHVKSAKYLTFIIIIIMRFIIDWTNHSCKYYSVFL</sequence>
<accession>A0A835CMW6</accession>
<dbReference type="PANTHER" id="PTHR45712:SF22">
    <property type="entry name" value="INSULIN-LIKE GROWTH FACTOR-BINDING PROTEIN COMPLEX ACID LABILE SUBUNIT"/>
    <property type="match status" value="1"/>
</dbReference>
<keyword evidence="1" id="KW-0433">Leucine-rich repeat</keyword>
<dbReference type="EMBL" id="JACMRX010000005">
    <property type="protein sequence ID" value="KAF7989657.1"/>
    <property type="molecule type" value="Genomic_DNA"/>
</dbReference>
<keyword evidence="7" id="KW-1185">Reference proteome</keyword>
<dbReference type="InterPro" id="IPR000483">
    <property type="entry name" value="Cys-rich_flank_reg_C"/>
</dbReference>
<dbReference type="SMART" id="SM00364">
    <property type="entry name" value="LRR_BAC"/>
    <property type="match status" value="6"/>
</dbReference>
<evidence type="ECO:0000256" key="3">
    <source>
        <dbReference type="ARBA" id="ARBA00022737"/>
    </source>
</evidence>
<dbReference type="Gene3D" id="3.80.10.10">
    <property type="entry name" value="Ribonuclease Inhibitor"/>
    <property type="match status" value="6"/>
</dbReference>
<proteinExistence type="predicted"/>
<dbReference type="InterPro" id="IPR003591">
    <property type="entry name" value="Leu-rich_rpt_typical-subtyp"/>
</dbReference>
<evidence type="ECO:0000256" key="2">
    <source>
        <dbReference type="ARBA" id="ARBA00022729"/>
    </source>
</evidence>
<dbReference type="SUPFAM" id="SSF52058">
    <property type="entry name" value="L domain-like"/>
    <property type="match status" value="5"/>
</dbReference>
<comment type="caution">
    <text evidence="6">The sequence shown here is derived from an EMBL/GenBank/DDBJ whole genome shotgun (WGS) entry which is preliminary data.</text>
</comment>
<dbReference type="PROSITE" id="PS51450">
    <property type="entry name" value="LRR"/>
    <property type="match status" value="8"/>
</dbReference>
<evidence type="ECO:0000313" key="6">
    <source>
        <dbReference type="EMBL" id="KAF7989657.1"/>
    </source>
</evidence>
<dbReference type="GO" id="GO:0071944">
    <property type="term" value="C:cell periphery"/>
    <property type="evidence" value="ECO:0007669"/>
    <property type="project" value="UniProtKB-ARBA"/>
</dbReference>
<reference evidence="6 7" key="1">
    <citation type="submission" date="2020-08" db="EMBL/GenBank/DDBJ databases">
        <title>Aphidius gifuensis genome sequencing and assembly.</title>
        <authorList>
            <person name="Du Z."/>
        </authorList>
    </citation>
    <scope>NUCLEOTIDE SEQUENCE [LARGE SCALE GENOMIC DNA]</scope>
    <source>
        <strain evidence="6">YNYX2018</strain>
        <tissue evidence="6">Adults</tissue>
    </source>
</reference>
<feature type="signal peptide" evidence="4">
    <location>
        <begin position="1"/>
        <end position="23"/>
    </location>
</feature>
<name>A0A835CMW6_APHGI</name>
<feature type="chain" id="PRO_5032556788" description="LRRCT domain-containing protein" evidence="4">
    <location>
        <begin position="24"/>
        <end position="1258"/>
    </location>
</feature>
<feature type="domain" description="LRRCT" evidence="5">
    <location>
        <begin position="1147"/>
        <end position="1193"/>
    </location>
</feature>
<keyword evidence="3" id="KW-0677">Repeat</keyword>
<evidence type="ECO:0000259" key="5">
    <source>
        <dbReference type="SMART" id="SM00082"/>
    </source>
</evidence>
<dbReference type="InterPro" id="IPR001611">
    <property type="entry name" value="Leu-rich_rpt"/>
</dbReference>
<organism evidence="6 7">
    <name type="scientific">Aphidius gifuensis</name>
    <name type="common">Parasitoid wasp</name>
    <dbReference type="NCBI Taxonomy" id="684658"/>
    <lineage>
        <taxon>Eukaryota</taxon>
        <taxon>Metazoa</taxon>
        <taxon>Ecdysozoa</taxon>
        <taxon>Arthropoda</taxon>
        <taxon>Hexapoda</taxon>
        <taxon>Insecta</taxon>
        <taxon>Pterygota</taxon>
        <taxon>Neoptera</taxon>
        <taxon>Endopterygota</taxon>
        <taxon>Hymenoptera</taxon>
        <taxon>Apocrita</taxon>
        <taxon>Ichneumonoidea</taxon>
        <taxon>Braconidae</taxon>
        <taxon>Aphidiinae</taxon>
        <taxon>Aphidius</taxon>
    </lineage>
</organism>
<keyword evidence="2 4" id="KW-0732">Signal</keyword>